<dbReference type="InterPro" id="IPR036291">
    <property type="entry name" value="NAD(P)-bd_dom_sf"/>
</dbReference>
<evidence type="ECO:0000256" key="2">
    <source>
        <dbReference type="ARBA" id="ARBA00022857"/>
    </source>
</evidence>
<name>A0A165DD60_9BASI</name>
<dbReference type="Proteomes" id="UP000076842">
    <property type="component" value="Unassembled WGS sequence"/>
</dbReference>
<dbReference type="PRINTS" id="PR00081">
    <property type="entry name" value="GDHRDH"/>
</dbReference>
<dbReference type="Gene3D" id="3.40.50.720">
    <property type="entry name" value="NAD(P)-binding Rossmann-like Domain"/>
    <property type="match status" value="1"/>
</dbReference>
<dbReference type="FunCoup" id="A0A165DD60">
    <property type="interactions" value="160"/>
</dbReference>
<keyword evidence="5" id="KW-1185">Reference proteome</keyword>
<sequence>MGQLFSEIYPPKPKWMPNDMPDLTGKVAIVTGGNSGIGFVTCKYLLLKNCTVYLFCRDPSKASDAISALKAATGKEAHFLPLDLSDLPHVRGCAARFMEEEARLDILFCNAGLMMCPMDLVTKQGYDMQFGTNVLGHAYLTLLLLPLLSSTAKSQGQARVVTLSSNGHLFAPKAGVDYATLKDGHVRRQKLDPWLSYFQSKWGNTVWSKELGRRYGAEGIVSISLNPGLIRTDLVRYLKGIVAWLTKSMGTPVDPLGAVTQLYAGTAPEAAALNGQYLIPWARPATARKDTDDPAAGRALWEWVEEQVKDV</sequence>
<dbReference type="InParanoid" id="A0A165DD60"/>
<protein>
    <submittedName>
        <fullName evidence="4">NAD(P)-binding protein</fullName>
    </submittedName>
</protein>
<dbReference type="SUPFAM" id="SSF51735">
    <property type="entry name" value="NAD(P)-binding Rossmann-fold domains"/>
    <property type="match status" value="1"/>
</dbReference>
<evidence type="ECO:0000313" key="5">
    <source>
        <dbReference type="Proteomes" id="UP000076842"/>
    </source>
</evidence>
<keyword evidence="3" id="KW-0560">Oxidoreductase</keyword>
<organism evidence="4 5">
    <name type="scientific">Calocera cornea HHB12733</name>
    <dbReference type="NCBI Taxonomy" id="1353952"/>
    <lineage>
        <taxon>Eukaryota</taxon>
        <taxon>Fungi</taxon>
        <taxon>Dikarya</taxon>
        <taxon>Basidiomycota</taxon>
        <taxon>Agaricomycotina</taxon>
        <taxon>Dacrymycetes</taxon>
        <taxon>Dacrymycetales</taxon>
        <taxon>Dacrymycetaceae</taxon>
        <taxon>Calocera</taxon>
    </lineage>
</organism>
<reference evidence="4 5" key="1">
    <citation type="journal article" date="2016" name="Mol. Biol. Evol.">
        <title>Comparative Genomics of Early-Diverging Mushroom-Forming Fungi Provides Insights into the Origins of Lignocellulose Decay Capabilities.</title>
        <authorList>
            <person name="Nagy L.G."/>
            <person name="Riley R."/>
            <person name="Tritt A."/>
            <person name="Adam C."/>
            <person name="Daum C."/>
            <person name="Floudas D."/>
            <person name="Sun H."/>
            <person name="Yadav J.S."/>
            <person name="Pangilinan J."/>
            <person name="Larsson K.H."/>
            <person name="Matsuura K."/>
            <person name="Barry K."/>
            <person name="Labutti K."/>
            <person name="Kuo R."/>
            <person name="Ohm R.A."/>
            <person name="Bhattacharya S.S."/>
            <person name="Shirouzu T."/>
            <person name="Yoshinaga Y."/>
            <person name="Martin F.M."/>
            <person name="Grigoriev I.V."/>
            <person name="Hibbett D.S."/>
        </authorList>
    </citation>
    <scope>NUCLEOTIDE SEQUENCE [LARGE SCALE GENOMIC DNA]</scope>
    <source>
        <strain evidence="4 5">HHB12733</strain>
    </source>
</reference>
<dbReference type="InterPro" id="IPR002347">
    <property type="entry name" value="SDR_fam"/>
</dbReference>
<comment type="similarity">
    <text evidence="1">Belongs to the short-chain dehydrogenases/reductases (SDR) family.</text>
</comment>
<evidence type="ECO:0000256" key="3">
    <source>
        <dbReference type="ARBA" id="ARBA00023002"/>
    </source>
</evidence>
<dbReference type="PANTHER" id="PTHR24320">
    <property type="entry name" value="RETINOL DEHYDROGENASE"/>
    <property type="match status" value="1"/>
</dbReference>
<keyword evidence="2" id="KW-0521">NADP</keyword>
<dbReference type="Pfam" id="PF00106">
    <property type="entry name" value="adh_short"/>
    <property type="match status" value="1"/>
</dbReference>
<dbReference type="AlphaFoldDB" id="A0A165DD60"/>
<gene>
    <name evidence="4" type="ORF">CALCODRAFT_502185</name>
</gene>
<proteinExistence type="inferred from homology"/>
<dbReference type="OrthoDB" id="191139at2759"/>
<evidence type="ECO:0000256" key="1">
    <source>
        <dbReference type="ARBA" id="ARBA00006484"/>
    </source>
</evidence>
<dbReference type="EMBL" id="KV424063">
    <property type="protein sequence ID" value="KZT52554.1"/>
    <property type="molecule type" value="Genomic_DNA"/>
</dbReference>
<evidence type="ECO:0000313" key="4">
    <source>
        <dbReference type="EMBL" id="KZT52554.1"/>
    </source>
</evidence>
<dbReference type="GO" id="GO:0016491">
    <property type="term" value="F:oxidoreductase activity"/>
    <property type="evidence" value="ECO:0007669"/>
    <property type="project" value="UniProtKB-KW"/>
</dbReference>
<dbReference type="PANTHER" id="PTHR24320:SF282">
    <property type="entry name" value="WW DOMAIN-CONTAINING OXIDOREDUCTASE"/>
    <property type="match status" value="1"/>
</dbReference>
<accession>A0A165DD60</accession>
<dbReference type="STRING" id="1353952.A0A165DD60"/>